<reference evidence="3 4" key="1">
    <citation type="submission" date="2018-06" db="EMBL/GenBank/DDBJ databases">
        <authorList>
            <consortium name="Pathogen Informatics"/>
            <person name="Doyle S."/>
        </authorList>
    </citation>
    <scope>NUCLEOTIDE SEQUENCE [LARGE SCALE GENOMIC DNA]</scope>
    <source>
        <strain evidence="3 4">NCTC10865</strain>
    </source>
</reference>
<dbReference type="PANTHER" id="PTHR11573:SF30">
    <property type="entry name" value="RIBONUCLEOSIDE-DIPHOSPHATE REDUCTASE 2 SUBUNIT ALPHA"/>
    <property type="match status" value="1"/>
</dbReference>
<dbReference type="InterPro" id="IPR039718">
    <property type="entry name" value="Rrm1"/>
</dbReference>
<comment type="similarity">
    <text evidence="1">Belongs to the ribonucleoside diphosphate reductase large chain family.</text>
</comment>
<organism evidence="3 4">
    <name type="scientific">Escherichia coli</name>
    <dbReference type="NCBI Taxonomy" id="562"/>
    <lineage>
        <taxon>Bacteria</taxon>
        <taxon>Pseudomonadati</taxon>
        <taxon>Pseudomonadota</taxon>
        <taxon>Gammaproteobacteria</taxon>
        <taxon>Enterobacterales</taxon>
        <taxon>Enterobacteriaceae</taxon>
        <taxon>Escherichia</taxon>
    </lineage>
</organism>
<dbReference type="PRINTS" id="PR01183">
    <property type="entry name" value="RIBORDTASEM1"/>
</dbReference>
<feature type="domain" description="Ribonucleotide reductase large subunit" evidence="2">
    <location>
        <begin position="183"/>
        <end position="205"/>
    </location>
</feature>
<dbReference type="AlphaFoldDB" id="A0A376REP8"/>
<dbReference type="SUPFAM" id="SSF51998">
    <property type="entry name" value="PFL-like glycyl radical enzymes"/>
    <property type="match status" value="1"/>
</dbReference>
<dbReference type="PANTHER" id="PTHR11573">
    <property type="entry name" value="RIBONUCLEOSIDE-DIPHOSPHATE REDUCTASE LARGE CHAIN"/>
    <property type="match status" value="1"/>
</dbReference>
<dbReference type="EMBL" id="UGCD01000002">
    <property type="protein sequence ID" value="STI16254.1"/>
    <property type="molecule type" value="Genomic_DNA"/>
</dbReference>
<accession>A0A376REP8</accession>
<dbReference type="EC" id="1.17.4.1" evidence="3"/>
<gene>
    <name evidence="3" type="primary">nrdE_1</name>
    <name evidence="3" type="ORF">NCTC10865_01505</name>
</gene>
<evidence type="ECO:0000259" key="2">
    <source>
        <dbReference type="PROSITE" id="PS00089"/>
    </source>
</evidence>
<evidence type="ECO:0000313" key="4">
    <source>
        <dbReference type="Proteomes" id="UP000254159"/>
    </source>
</evidence>
<protein>
    <submittedName>
        <fullName evidence="3">Ribonucleoside-diphosphate reductase 2 alpha chain</fullName>
        <ecNumber evidence="3">1.17.4.1</ecNumber>
    </submittedName>
</protein>
<dbReference type="GO" id="GO:0009263">
    <property type="term" value="P:deoxyribonucleotide biosynthetic process"/>
    <property type="evidence" value="ECO:0007669"/>
    <property type="project" value="TreeGrafter"/>
</dbReference>
<dbReference type="Pfam" id="PF02867">
    <property type="entry name" value="Ribonuc_red_lgC"/>
    <property type="match status" value="1"/>
</dbReference>
<dbReference type="Gene3D" id="3.20.70.20">
    <property type="match status" value="1"/>
</dbReference>
<name>A0A376REP8_ECOLX</name>
<evidence type="ECO:0000256" key="1">
    <source>
        <dbReference type="ARBA" id="ARBA00010406"/>
    </source>
</evidence>
<dbReference type="PROSITE" id="PS00089">
    <property type="entry name" value="RIBORED_LARGE"/>
    <property type="match status" value="1"/>
</dbReference>
<dbReference type="InterPro" id="IPR013346">
    <property type="entry name" value="NrdE_NrdA_C"/>
</dbReference>
<proteinExistence type="inferred from homology"/>
<keyword evidence="3" id="KW-0560">Oxidoreductase</keyword>
<dbReference type="GO" id="GO:0005524">
    <property type="term" value="F:ATP binding"/>
    <property type="evidence" value="ECO:0007669"/>
    <property type="project" value="TreeGrafter"/>
</dbReference>
<sequence length="331" mass="37000">MSNLCSEILQVNSASEYDENLDYTYTGHDISCNLGSLNIAHTMDSPDFARTVETAVRGLTAVSDMSHIRSVPSIEAGNAASHAIGLGQMNLHGYLAREGIAYGSPEALDFTNLYFYAITWHALRTSMLLARERGETFAGFKQSRYASGEYFSQYLQGNWQPKTAKVGELFTRSGITLPTREMWAQLRDDVMRYGIYNQNLQAVPPTGSISYINHATSSIHPIVAKVEIRKEGKTGRVYYPAPFMTNENLALYQDAYEIGAEKIIDTYAEATRHVDQGLSLTLFFPDTATTRDINKAQIYAWRKGIKTLYYIRLRQMALEGTEIEGCVSCAL</sequence>
<dbReference type="InterPro" id="IPR000788">
    <property type="entry name" value="RNR_lg_C"/>
</dbReference>
<dbReference type="Proteomes" id="UP000254159">
    <property type="component" value="Unassembled WGS sequence"/>
</dbReference>
<dbReference type="GO" id="GO:0004748">
    <property type="term" value="F:ribonucleoside-diphosphate reductase activity, thioredoxin disulfide as acceptor"/>
    <property type="evidence" value="ECO:0007669"/>
    <property type="project" value="UniProtKB-EC"/>
</dbReference>
<dbReference type="GO" id="GO:0005971">
    <property type="term" value="C:ribonucleoside-diphosphate reductase complex"/>
    <property type="evidence" value="ECO:0007669"/>
    <property type="project" value="TreeGrafter"/>
</dbReference>
<evidence type="ECO:0000313" key="3">
    <source>
        <dbReference type="EMBL" id="STI16254.1"/>
    </source>
</evidence>